<dbReference type="AlphaFoldDB" id="A0A1Y2ED90"/>
<dbReference type="Proteomes" id="UP000193467">
    <property type="component" value="Unassembled WGS sequence"/>
</dbReference>
<evidence type="ECO:0000313" key="3">
    <source>
        <dbReference type="EMBL" id="ORY69274.1"/>
    </source>
</evidence>
<feature type="region of interest" description="Disordered" evidence="1">
    <location>
        <begin position="47"/>
        <end position="107"/>
    </location>
</feature>
<sequence length="107" mass="11378">MAPYINHEGKIIQSPPLWQQAYSYLYTLYLAISLFLYTLFNPAAPHKMQPANSLRQAKRRDDESRRGGGPRGGGGGRGKGGSATLSDFNGPVVNSFQSGGCGGGKCG</sequence>
<keyword evidence="4" id="KW-1185">Reference proteome</keyword>
<feature type="compositionally biased region" description="Polar residues" evidence="1">
    <location>
        <begin position="83"/>
        <end position="98"/>
    </location>
</feature>
<evidence type="ECO:0000256" key="2">
    <source>
        <dbReference type="SAM" id="Phobius"/>
    </source>
</evidence>
<feature type="transmembrane region" description="Helical" evidence="2">
    <location>
        <begin position="21"/>
        <end position="40"/>
    </location>
</feature>
<dbReference type="Pfam" id="PF10961">
    <property type="entry name" value="SelK_SelG"/>
    <property type="match status" value="1"/>
</dbReference>
<dbReference type="InterPro" id="IPR024491">
    <property type="entry name" value="Se_SelK/SelG"/>
</dbReference>
<evidence type="ECO:0000256" key="1">
    <source>
        <dbReference type="SAM" id="MobiDB-lite"/>
    </source>
</evidence>
<protein>
    <submittedName>
        <fullName evidence="3">Uncharacterized protein</fullName>
    </submittedName>
</protein>
<proteinExistence type="predicted"/>
<organism evidence="3 4">
    <name type="scientific">Leucosporidium creatinivorum</name>
    <dbReference type="NCBI Taxonomy" id="106004"/>
    <lineage>
        <taxon>Eukaryota</taxon>
        <taxon>Fungi</taxon>
        <taxon>Dikarya</taxon>
        <taxon>Basidiomycota</taxon>
        <taxon>Pucciniomycotina</taxon>
        <taxon>Microbotryomycetes</taxon>
        <taxon>Leucosporidiales</taxon>
        <taxon>Leucosporidium</taxon>
    </lineage>
</organism>
<gene>
    <name evidence="3" type="ORF">BCR35DRAFT_354633</name>
</gene>
<evidence type="ECO:0000313" key="4">
    <source>
        <dbReference type="Proteomes" id="UP000193467"/>
    </source>
</evidence>
<keyword evidence="2" id="KW-0812">Transmembrane</keyword>
<dbReference type="InParanoid" id="A0A1Y2ED90"/>
<name>A0A1Y2ED90_9BASI</name>
<accession>A0A1Y2ED90</accession>
<comment type="caution">
    <text evidence="3">The sequence shown here is derived from an EMBL/GenBank/DDBJ whole genome shotgun (WGS) entry which is preliminary data.</text>
</comment>
<keyword evidence="2" id="KW-0472">Membrane</keyword>
<keyword evidence="2" id="KW-1133">Transmembrane helix</keyword>
<dbReference type="EMBL" id="MCGR01000057">
    <property type="protein sequence ID" value="ORY69274.1"/>
    <property type="molecule type" value="Genomic_DNA"/>
</dbReference>
<reference evidence="3 4" key="1">
    <citation type="submission" date="2016-07" db="EMBL/GenBank/DDBJ databases">
        <title>Pervasive Adenine N6-methylation of Active Genes in Fungi.</title>
        <authorList>
            <consortium name="DOE Joint Genome Institute"/>
            <person name="Mondo S.J."/>
            <person name="Dannebaum R.O."/>
            <person name="Kuo R.C."/>
            <person name="Labutti K."/>
            <person name="Haridas S."/>
            <person name="Kuo A."/>
            <person name="Salamov A."/>
            <person name="Ahrendt S.R."/>
            <person name="Lipzen A."/>
            <person name="Sullivan W."/>
            <person name="Andreopoulos W.B."/>
            <person name="Clum A."/>
            <person name="Lindquist E."/>
            <person name="Daum C."/>
            <person name="Ramamoorthy G.K."/>
            <person name="Gryganskyi A."/>
            <person name="Culley D."/>
            <person name="Magnuson J.K."/>
            <person name="James T.Y."/>
            <person name="O'Malley M.A."/>
            <person name="Stajich J.E."/>
            <person name="Spatafora J.W."/>
            <person name="Visel A."/>
            <person name="Grigoriev I.V."/>
        </authorList>
    </citation>
    <scope>NUCLEOTIDE SEQUENCE [LARGE SCALE GENOMIC DNA]</scope>
    <source>
        <strain evidence="3 4">62-1032</strain>
    </source>
</reference>
<feature type="compositionally biased region" description="Gly residues" evidence="1">
    <location>
        <begin position="67"/>
        <end position="81"/>
    </location>
</feature>